<evidence type="ECO:0000313" key="2">
    <source>
        <dbReference type="Proteomes" id="UP001150603"/>
    </source>
</evidence>
<accession>A0ACC1JFS4</accession>
<reference evidence="1" key="1">
    <citation type="submission" date="2022-07" db="EMBL/GenBank/DDBJ databases">
        <title>Phylogenomic reconstructions and comparative analyses of Kickxellomycotina fungi.</title>
        <authorList>
            <person name="Reynolds N.K."/>
            <person name="Stajich J.E."/>
            <person name="Barry K."/>
            <person name="Grigoriev I.V."/>
            <person name="Crous P."/>
            <person name="Smith M.E."/>
        </authorList>
    </citation>
    <scope>NUCLEOTIDE SEQUENCE</scope>
    <source>
        <strain evidence="1">NRRL 5244</strain>
    </source>
</reference>
<protein>
    <submittedName>
        <fullName evidence="1">Uncharacterized protein</fullName>
    </submittedName>
</protein>
<proteinExistence type="predicted"/>
<evidence type="ECO:0000313" key="1">
    <source>
        <dbReference type="EMBL" id="KAJ1950116.1"/>
    </source>
</evidence>
<organism evidence="1 2">
    <name type="scientific">Linderina macrospora</name>
    <dbReference type="NCBI Taxonomy" id="4868"/>
    <lineage>
        <taxon>Eukaryota</taxon>
        <taxon>Fungi</taxon>
        <taxon>Fungi incertae sedis</taxon>
        <taxon>Zoopagomycota</taxon>
        <taxon>Kickxellomycotina</taxon>
        <taxon>Kickxellomycetes</taxon>
        <taxon>Kickxellales</taxon>
        <taxon>Kickxellaceae</taxon>
        <taxon>Linderina</taxon>
    </lineage>
</organism>
<dbReference type="Proteomes" id="UP001150603">
    <property type="component" value="Unassembled WGS sequence"/>
</dbReference>
<name>A0ACC1JFS4_9FUNG</name>
<keyword evidence="2" id="KW-1185">Reference proteome</keyword>
<dbReference type="EMBL" id="JANBPW010000281">
    <property type="protein sequence ID" value="KAJ1950116.1"/>
    <property type="molecule type" value="Genomic_DNA"/>
</dbReference>
<sequence length="780" mass="84173">MSGGTSIHSTEAPAPYTHNTSKQSDAQDSTASLSTMATPRNTFLYPPTGLSISARASIQSTSTASPNTTWDSLQHQRQLQRLLEEKGIPGETSSTTDNGDELAHQLPRTLPTAFDDSYSLLDGMCLEGPATRSAAINDLRRLAQQGSEYEVPAALAVPVEGLGQLEAALAGIIERRHLPNYTRAGRGAGDAQAGRLRRRGTSPHDMDDRRSVVSHASSEVGRTPYADLNDHLDQLTASITRLQTPIMAARSSATAAHERHKSVDSLGANSSMADMDTPAPTAPARLPRVEEHEIESVRDRASSRASLLSGTSAESKRRILVTEVPESSQFQGLFGSQPYVERDLPRKPSSVAMSTLTSSTGNSQPGATLKRTTKPVTPVMGTMGAGWSADMLQRPMTSNSGGGGMAGAESLANAASLVTVRAITPASRQALWLNVYIAGDASRLSLFKRKQWHRRFAIFAGNVMYLFKSSSPAATALQHVRLSPATIVCVNDAFPGHKWVVELTQPREMPSPSRGSRMSLSANADGGEPQSWFLETEQRMEMVNLLKSLKGAVKDLQAQPDAERREEQRLMTRRRKQKKEKRQNADVCPWEVEEFSDHGSASTNEDEDDDDASDDGDDVDPSYHDDELVDEPVEMVSQMLEGYSMTSTCASGFTGTGGIAEWGAHRMQMPYDPAPASFARSTHRAYSTDPSAYGRRPSLADALAPPPSATLEVTPIARPRASPAPFSIYSPMAGRRVSSTGSTDASALIEQMFASASRELGTPQPQTPLFSVHEEEEVGH</sequence>
<comment type="caution">
    <text evidence="1">The sequence shown here is derived from an EMBL/GenBank/DDBJ whole genome shotgun (WGS) entry which is preliminary data.</text>
</comment>
<gene>
    <name evidence="1" type="ORF">FBU59_000830</name>
</gene>